<dbReference type="Pfam" id="PF12768">
    <property type="entry name" value="Rax2"/>
    <property type="match status" value="1"/>
</dbReference>
<dbReference type="KEGG" id="ago:AGOS_AGR095W"/>
<dbReference type="GO" id="GO:0005621">
    <property type="term" value="C:cellular bud scar"/>
    <property type="evidence" value="ECO:0000318"/>
    <property type="project" value="GO_Central"/>
</dbReference>
<evidence type="ECO:0000259" key="4">
    <source>
        <dbReference type="Pfam" id="PF20843"/>
    </source>
</evidence>
<reference evidence="6" key="2">
    <citation type="journal article" date="2013" name="G3 (Bethesda)">
        <title>Genomes of Ashbya fungi isolated from insects reveal four mating-type loci, numerous translocations, lack of transposons, and distinct gene duplications.</title>
        <authorList>
            <person name="Dietrich F.S."/>
            <person name="Voegeli S."/>
            <person name="Kuo S."/>
            <person name="Philippsen P."/>
        </authorList>
    </citation>
    <scope>GENOME REANNOTATION</scope>
    <source>
        <strain evidence="6">ATCC 10895 / CBS 109.51 / FGSC 9923 / NRRL Y-1056</strain>
    </source>
</reference>
<dbReference type="eggNOG" id="ENOG502QQZD">
    <property type="taxonomic scope" value="Eukaryota"/>
</dbReference>
<feature type="transmembrane region" description="Helical" evidence="1">
    <location>
        <begin position="1143"/>
        <end position="1170"/>
    </location>
</feature>
<dbReference type="HOGENOM" id="CLU_005863_0_0_1"/>
<evidence type="ECO:0000313" key="5">
    <source>
        <dbReference type="EMBL" id="AAS54584.1"/>
    </source>
</evidence>
<dbReference type="PANTHER" id="PTHR31778:SF2">
    <property type="entry name" value="BUD SITE SELECTION PROTEIN RAX2"/>
    <property type="match status" value="1"/>
</dbReference>
<dbReference type="EMBL" id="AE016820">
    <property type="protein sequence ID" value="AAS54584.1"/>
    <property type="molecule type" value="Genomic_DNA"/>
</dbReference>
<dbReference type="AlphaFoldDB" id="Q74ZV4"/>
<keyword evidence="1" id="KW-1133">Transmembrane helix</keyword>
<gene>
    <name evidence="5" type="ORF">AGOS_AGR095W</name>
</gene>
<dbReference type="GO" id="GO:0000282">
    <property type="term" value="P:cellular bud site selection"/>
    <property type="evidence" value="ECO:0000318"/>
    <property type="project" value="GO_Central"/>
</dbReference>
<dbReference type="InterPro" id="IPR048266">
    <property type="entry name" value="Rax2-like_second"/>
</dbReference>
<keyword evidence="1" id="KW-0472">Membrane</keyword>
<name>Q74ZV4_EREGS</name>
<dbReference type="OrthoDB" id="2503993at2759"/>
<dbReference type="RefSeq" id="NP_986760.1">
    <property type="nucleotide sequence ID" value="NM_211822.1"/>
</dbReference>
<feature type="domain" description="Rax2-like C-terminal" evidence="2">
    <location>
        <begin position="874"/>
        <end position="1117"/>
    </location>
</feature>
<dbReference type="PANTHER" id="PTHR31778">
    <property type="entry name" value="BUD SITE SELECTION PROTEIN RAX2"/>
    <property type="match status" value="1"/>
</dbReference>
<feature type="domain" description="Rax2-like third" evidence="4">
    <location>
        <begin position="429"/>
        <end position="575"/>
    </location>
</feature>
<dbReference type="InterPro" id="IPR011043">
    <property type="entry name" value="Gal_Oxase/kelch_b-propeller"/>
</dbReference>
<dbReference type="SUPFAM" id="SSF50965">
    <property type="entry name" value="Galactose oxidase, central domain"/>
    <property type="match status" value="1"/>
</dbReference>
<dbReference type="Pfam" id="PF20842">
    <property type="entry name" value="Rax2_2"/>
    <property type="match status" value="1"/>
</dbReference>
<dbReference type="FunCoup" id="Q74ZV4">
    <property type="interactions" value="82"/>
</dbReference>
<dbReference type="InterPro" id="IPR024982">
    <property type="entry name" value="Rax2-like_C"/>
</dbReference>
<protein>
    <submittedName>
        <fullName evidence="5">AGR095Wp</fullName>
    </submittedName>
</protein>
<dbReference type="OMA" id="NMYTPGC"/>
<dbReference type="Proteomes" id="UP000000591">
    <property type="component" value="Chromosome VII"/>
</dbReference>
<dbReference type="STRING" id="284811.Q74ZV4"/>
<evidence type="ECO:0000313" key="6">
    <source>
        <dbReference type="Proteomes" id="UP000000591"/>
    </source>
</evidence>
<evidence type="ECO:0000256" key="1">
    <source>
        <dbReference type="SAM" id="Phobius"/>
    </source>
</evidence>
<dbReference type="InParanoid" id="Q74ZV4"/>
<keyword evidence="1" id="KW-0812">Transmembrane</keyword>
<organism evidence="5 6">
    <name type="scientific">Eremothecium gossypii (strain ATCC 10895 / CBS 109.51 / FGSC 9923 / NRRL Y-1056)</name>
    <name type="common">Yeast</name>
    <name type="synonym">Ashbya gossypii</name>
    <dbReference type="NCBI Taxonomy" id="284811"/>
    <lineage>
        <taxon>Eukaryota</taxon>
        <taxon>Fungi</taxon>
        <taxon>Dikarya</taxon>
        <taxon>Ascomycota</taxon>
        <taxon>Saccharomycotina</taxon>
        <taxon>Saccharomycetes</taxon>
        <taxon>Saccharomycetales</taxon>
        <taxon>Saccharomycetaceae</taxon>
        <taxon>Eremothecium</taxon>
    </lineage>
</organism>
<dbReference type="GO" id="GO:0005935">
    <property type="term" value="C:cellular bud neck"/>
    <property type="evidence" value="ECO:0000318"/>
    <property type="project" value="GO_Central"/>
</dbReference>
<keyword evidence="6" id="KW-1185">Reference proteome</keyword>
<reference evidence="5 6" key="1">
    <citation type="journal article" date="2004" name="Science">
        <title>The Ashbya gossypii genome as a tool for mapping the ancient Saccharomyces cerevisiae genome.</title>
        <authorList>
            <person name="Dietrich F.S."/>
            <person name="Voegeli S."/>
            <person name="Brachat S."/>
            <person name="Lerch A."/>
            <person name="Gates K."/>
            <person name="Steiner S."/>
            <person name="Mohr C."/>
            <person name="Pohlmann R."/>
            <person name="Luedi P."/>
            <person name="Choi S."/>
            <person name="Wing R.A."/>
            <person name="Flavier A."/>
            <person name="Gaffney T.D."/>
            <person name="Philippsen P."/>
        </authorList>
    </citation>
    <scope>NUCLEOTIDE SEQUENCE [LARGE SCALE GENOMIC DNA]</scope>
    <source>
        <strain evidence="6">ATCC 10895 / CBS 109.51 / FGSC 9923 / NRRL Y-1056</strain>
    </source>
</reference>
<dbReference type="GO" id="GO:1902929">
    <property type="term" value="C:plasma membrane of growing cell tip"/>
    <property type="evidence" value="ECO:0000318"/>
    <property type="project" value="GO_Central"/>
</dbReference>
<proteinExistence type="predicted"/>
<accession>Q74ZV4</accession>
<dbReference type="GeneID" id="4623062"/>
<feature type="domain" description="Rax2-like second" evidence="3">
    <location>
        <begin position="247"/>
        <end position="417"/>
    </location>
</feature>
<evidence type="ECO:0000259" key="3">
    <source>
        <dbReference type="Pfam" id="PF20842"/>
    </source>
</evidence>
<dbReference type="Pfam" id="PF20843">
    <property type="entry name" value="Rax2_3"/>
    <property type="match status" value="1"/>
</dbReference>
<evidence type="ECO:0000259" key="2">
    <source>
        <dbReference type="Pfam" id="PF12768"/>
    </source>
</evidence>
<sequence>MRLHMGLVAALAPLGDVVRGSHLESVAQHFDIKHWQTPRLDLSAARNERLLVFDDFQAFEYYNYKGQQLFTGQEQHQGSSLIYYSEGTYVQLAKLDDDTVVRRIVPFGSDSFILSGTGKLQDQRLEHQLMYNLSTLEVTEILPQSLESVNDILVDGDMVYFGGQFTYSDGNKSGHSAVQWNATSRTTSLLPFGGFGRGSSVNNILKLSGSGVLFVGRFSNLEAASYAETASVLASTEKPQLNVTTIETNALTSLRYSTITSDGHLDKGKFICPTSNDDSWFVPHSGDGPARGELNIKVLHRIIPSKIRIYNSKKNGNEIKLFRIVTSPSQSIMNMTYIDPNTGELATCDAWCPLMPRSNLTSKAAESGPADVARLVNDEKVLIKWTPDYQEFAFINQIHMEEIKFIALDSYGNNVGLVGVELFQTEYDAYVNSTLNQPNCGEQQLSPFSTTANIWHQGATDASYLSANVVESNPMVNVKPVIPHSGTYTLNLYTPGCEDDGTCDYRGIVNVTLLASNGTTLMTRWIYQNNYRLKYDPLYTGHLDPNPTVRMEWVSPINSAVNRKIMVADRVSAIIDSLDGLDDIRHPREKSLNGLFQYTPAGSSLDNGIQKYINKDPQTDMPEGVSLVGQVYDGKLILGVKSTGHIAVVTPKGTDWNDVDVTRQDVPGSLNGISPYSKGLVFTGKFNLSSGPSSALHYDGNFGSFFDLNSETSSIINMTIDGSELLLFNNKFIYNTSTSQMLTSSMFQLSALSAAANSNNDLLFTGSIADIKHGSAHGAVALDAEGNIFTSGTPSISGARVHRGVYLNDTATAYAYYSVSPNSSVATGGVVIETPGNNFNLSNNIATVREMIYVKKTNFLVISTNEVEGTPGALILYDLRTLQEVAREKLNPGERINSIVLFGEDNTLLVGGSFEKDGCHDLCLYNFVKRSWSAFASGLISGEIKQLQFVNNRNLIAVGSMTVQSRPNILFLNFDLVRSRVVEQHEQPNGRAFNSVLTIGDSGDEYVAEDGKQVWHYSGSEWKTVTPLSGGQIRIDGISLLMLNNPRSQNKRNRVGNELVVIHGQMNSSEYGEINAMHYNFENWEPYYFTIGSSAREEFNVPRGQIFLNQDISRQTTTSLPLEVVVSDSPPTAEPKRKLAKGYVVLIALGLALATIALLGIIGVILAYAFGDHNAYQPLKPRINEDEMLKTVPPEKLMKFI</sequence>
<dbReference type="InterPro" id="IPR048265">
    <property type="entry name" value="Rax2-like_third"/>
</dbReference>